<feature type="compositionally biased region" description="Polar residues" evidence="1">
    <location>
        <begin position="112"/>
        <end position="127"/>
    </location>
</feature>
<evidence type="ECO:0000313" key="2">
    <source>
        <dbReference type="EMBL" id="KAK1443567.1"/>
    </source>
</evidence>
<proteinExistence type="predicted"/>
<protein>
    <submittedName>
        <fullName evidence="2">Uncharacterized protein</fullName>
    </submittedName>
</protein>
<evidence type="ECO:0000256" key="1">
    <source>
        <dbReference type="SAM" id="MobiDB-lite"/>
    </source>
</evidence>
<sequence>MGNQGRSTRRFCCFRASRDGQPLVTEPVARRASVQQGEKTELTLPLDHALNALGYQGKGVGSLPSTSREQAEEQKEETQVVLMEDIYDPFLMNLSPKVSIKSQQSRKDERTSSLQNDETTADASTVASAKEEPEDPGFFTYGVTLLKEGQKKPVKKPTPPPAAAEVKEEKPPAPISRQASYENYPTSFREGEIASHRIPDDWSNLNGRVYKALVQYFTGSGVPANQQIDKKWSENVKVLMNNKSAKIVNAFRAAYDGKLDFQTSFLICQPLFTAQKGMRIDLILRARVTSWSLHMKNSLKYTYKYVDHSKGNESGRRGGPTYANKYVFECLKKFAKRKVSFTRDISSVHGDDLHVAGAGSISQVGEGDFIEIPVVLMNALGNTDIDSVKFHQIHRDPSDGDSESSLDKQHREWYTVAPNSKYLRQMFPEDINAYSLVQPEKMQPQLHHEATQVAGIDVITSRSLFVAAAAGPIPEARNLIGHTMEVVGAKEPITSESGRCPFLNDNVNLQGDHIQFYTTKG</sequence>
<evidence type="ECO:0000313" key="3">
    <source>
        <dbReference type="Proteomes" id="UP001230268"/>
    </source>
</evidence>
<dbReference type="AlphaFoldDB" id="A0AAD8PE85"/>
<accession>A0AAD8PE85</accession>
<name>A0AAD8PE85_BABGI</name>
<keyword evidence="3" id="KW-1185">Reference proteome</keyword>
<feature type="region of interest" description="Disordered" evidence="1">
    <location>
        <begin position="98"/>
        <end position="181"/>
    </location>
</feature>
<comment type="caution">
    <text evidence="2">The sequence shown here is derived from an EMBL/GenBank/DDBJ whole genome shotgun (WGS) entry which is preliminary data.</text>
</comment>
<organism evidence="2 3">
    <name type="scientific">Babesia gibsoni</name>
    <dbReference type="NCBI Taxonomy" id="33632"/>
    <lineage>
        <taxon>Eukaryota</taxon>
        <taxon>Sar</taxon>
        <taxon>Alveolata</taxon>
        <taxon>Apicomplexa</taxon>
        <taxon>Aconoidasida</taxon>
        <taxon>Piroplasmida</taxon>
        <taxon>Babesiidae</taxon>
        <taxon>Babesia</taxon>
    </lineage>
</organism>
<dbReference type="Proteomes" id="UP001230268">
    <property type="component" value="Unassembled WGS sequence"/>
</dbReference>
<reference evidence="2" key="1">
    <citation type="submission" date="2023-08" db="EMBL/GenBank/DDBJ databases">
        <title>Draft sequence of the Babesia gibsoni genome.</title>
        <authorList>
            <person name="Yamagishi J.Y."/>
            <person name="Xuan X.X."/>
        </authorList>
    </citation>
    <scope>NUCLEOTIDE SEQUENCE</scope>
    <source>
        <strain evidence="2">Azabu</strain>
    </source>
</reference>
<dbReference type="EMBL" id="JAVEPI010000002">
    <property type="protein sequence ID" value="KAK1443567.1"/>
    <property type="molecule type" value="Genomic_DNA"/>
</dbReference>
<gene>
    <name evidence="2" type="ORF">BgAZ_204430</name>
</gene>